<feature type="domain" description="Reversion-inducing cysteine-rich protein with Kazal CC4" evidence="3">
    <location>
        <begin position="251"/>
        <end position="303"/>
    </location>
</feature>
<feature type="non-terminal residue" evidence="4">
    <location>
        <position position="1"/>
    </location>
</feature>
<feature type="domain" description="Reversion-inducing cysteine-rich protein with Kazal CC4" evidence="3">
    <location>
        <begin position="178"/>
        <end position="232"/>
    </location>
</feature>
<reference evidence="4" key="1">
    <citation type="submission" date="2015-12" db="EMBL/GenBank/DDBJ databases">
        <title>De novo transcriptome assembly of four potential Pierce s Disease insect vectors from Arizona vineyards.</title>
        <authorList>
            <person name="Tassone E.E."/>
        </authorList>
    </citation>
    <scope>NUCLEOTIDE SEQUENCE</scope>
</reference>
<dbReference type="InterPro" id="IPR039016">
    <property type="entry name" value="RECK"/>
</dbReference>
<dbReference type="GO" id="GO:0008191">
    <property type="term" value="F:metalloendopeptidase inhibitor activity"/>
    <property type="evidence" value="ECO:0007669"/>
    <property type="project" value="InterPro"/>
</dbReference>
<evidence type="ECO:0000313" key="4">
    <source>
        <dbReference type="EMBL" id="JAS29736.1"/>
    </source>
</evidence>
<dbReference type="Pfam" id="PF22961">
    <property type="entry name" value="RECK-like_N"/>
    <property type="match status" value="1"/>
</dbReference>
<evidence type="ECO:0000259" key="3">
    <source>
        <dbReference type="Pfam" id="PF23332"/>
    </source>
</evidence>
<organism evidence="4">
    <name type="scientific">Clastoptera arizonana</name>
    <name type="common">Arizona spittle bug</name>
    <dbReference type="NCBI Taxonomy" id="38151"/>
    <lineage>
        <taxon>Eukaryota</taxon>
        <taxon>Metazoa</taxon>
        <taxon>Ecdysozoa</taxon>
        <taxon>Arthropoda</taxon>
        <taxon>Hexapoda</taxon>
        <taxon>Insecta</taxon>
        <taxon>Pterygota</taxon>
        <taxon>Neoptera</taxon>
        <taxon>Paraneoptera</taxon>
        <taxon>Hemiptera</taxon>
        <taxon>Auchenorrhyncha</taxon>
        <taxon>Cercopoidea</taxon>
        <taxon>Clastopteridae</taxon>
        <taxon>Clastoptera</taxon>
    </lineage>
</organism>
<evidence type="ECO:0000259" key="1">
    <source>
        <dbReference type="Pfam" id="PF22961"/>
    </source>
</evidence>
<dbReference type="InterPro" id="IPR056979">
    <property type="entry name" value="FZ_RECK"/>
</dbReference>
<dbReference type="GO" id="GO:0005886">
    <property type="term" value="C:plasma membrane"/>
    <property type="evidence" value="ECO:0007669"/>
    <property type="project" value="TreeGrafter"/>
</dbReference>
<dbReference type="PANTHER" id="PTHR13487:SF3">
    <property type="entry name" value="REVERSION-INDUCING CYSTEINE-RICH PROTEIN WITH KAZAL MOTIFS"/>
    <property type="match status" value="1"/>
</dbReference>
<name>A0A1B6DVN0_9HEMI</name>
<dbReference type="EMBL" id="GEDC01007562">
    <property type="protein sequence ID" value="JAS29736.1"/>
    <property type="molecule type" value="Transcribed_RNA"/>
</dbReference>
<feature type="non-terminal residue" evidence="4">
    <location>
        <position position="347"/>
    </location>
</feature>
<dbReference type="InterPro" id="IPR056978">
    <property type="entry name" value="CC4_RECK"/>
</dbReference>
<dbReference type="PANTHER" id="PTHR13487">
    <property type="entry name" value="SERINE PROTEASE INHIBITOR"/>
    <property type="match status" value="1"/>
</dbReference>
<dbReference type="Pfam" id="PF23298">
    <property type="entry name" value="FZ_RECK"/>
    <property type="match status" value="1"/>
</dbReference>
<dbReference type="AlphaFoldDB" id="A0A1B6DVN0"/>
<evidence type="ECO:0000259" key="2">
    <source>
        <dbReference type="Pfam" id="PF23298"/>
    </source>
</evidence>
<proteinExistence type="predicted"/>
<accession>A0A1B6DVN0</accession>
<protein>
    <recommendedName>
        <fullName evidence="5">Domain of unknown function DB domain-containing protein</fullName>
    </recommendedName>
</protein>
<gene>
    <name evidence="4" type="ORF">g.16715</name>
</gene>
<dbReference type="Pfam" id="PF23332">
    <property type="entry name" value="CC4_RECK"/>
    <property type="match status" value="2"/>
</dbReference>
<sequence length="347" mass="39281">CCERISDLTEGCRSSCLQLMSTSMNGGDKEMYNQRLMDVRNFCSKDLVPFWECMNQTMEEIRKAKNWSGRACCRFAQSERCQQTCMTVSSKQELFYYCRHSDEFAFFACVDRQQKGDDCCSMSQSGECRSACQAIFRSNLTPTRAAKTALLHSCRDSSPSTLTCVNNITKSTTVTNPHKLMHCCDKTNNKKCRDSCQKTLRTKNVDHEIVDGLEEGGCGPPLLQDKVWQCFLKSDTTTTYEVSPINRLGMDSAKLHCCYKATSSTCRKLCLKTFSNEFTNVWDDFRNNCLSTISEDPLMHCLDEVEEPCELGCAGLSYCTNFNNRPTELFRSCSVPADEAARYDVAL</sequence>
<feature type="domain" description="Reversion-inducing cysteine-rich with Kazal motifs N-terminal" evidence="1">
    <location>
        <begin position="65"/>
        <end position="113"/>
    </location>
</feature>
<feature type="domain" description="Reversion-inducing cysteine-rich protein with Kazal frizzled-like" evidence="2">
    <location>
        <begin position="304"/>
        <end position="345"/>
    </location>
</feature>
<dbReference type="InterPro" id="IPR055110">
    <property type="entry name" value="RECK-like_N"/>
</dbReference>
<evidence type="ECO:0008006" key="5">
    <source>
        <dbReference type="Google" id="ProtNLM"/>
    </source>
</evidence>
<dbReference type="GO" id="GO:0030198">
    <property type="term" value="P:extracellular matrix organization"/>
    <property type="evidence" value="ECO:0007669"/>
    <property type="project" value="TreeGrafter"/>
</dbReference>